<dbReference type="GO" id="GO:0005657">
    <property type="term" value="C:replication fork"/>
    <property type="evidence" value="ECO:0007669"/>
    <property type="project" value="TreeGrafter"/>
</dbReference>
<dbReference type="AlphaFoldDB" id="A0AAW1M290"/>
<dbReference type="SUPFAM" id="SSF52540">
    <property type="entry name" value="P-loop containing nucleoside triphosphate hydrolases"/>
    <property type="match status" value="1"/>
</dbReference>
<dbReference type="EMBL" id="JBDFQZ010000003">
    <property type="protein sequence ID" value="KAK9739988.1"/>
    <property type="molecule type" value="Genomic_DNA"/>
</dbReference>
<evidence type="ECO:0000259" key="1">
    <source>
        <dbReference type="Pfam" id="PF21530"/>
    </source>
</evidence>
<proteinExistence type="predicted"/>
<accession>A0AAW1M290</accession>
<feature type="domain" description="DNA helicase Pif1-like 2B" evidence="1">
    <location>
        <begin position="1"/>
        <end position="23"/>
    </location>
</feature>
<dbReference type="GO" id="GO:0006260">
    <property type="term" value="P:DNA replication"/>
    <property type="evidence" value="ECO:0007669"/>
    <property type="project" value="TreeGrafter"/>
</dbReference>
<dbReference type="PANTHER" id="PTHR23274">
    <property type="entry name" value="DNA HELICASE-RELATED"/>
    <property type="match status" value="1"/>
</dbReference>
<organism evidence="2 3">
    <name type="scientific">Saponaria officinalis</name>
    <name type="common">Common soapwort</name>
    <name type="synonym">Lychnis saponaria</name>
    <dbReference type="NCBI Taxonomy" id="3572"/>
    <lineage>
        <taxon>Eukaryota</taxon>
        <taxon>Viridiplantae</taxon>
        <taxon>Streptophyta</taxon>
        <taxon>Embryophyta</taxon>
        <taxon>Tracheophyta</taxon>
        <taxon>Spermatophyta</taxon>
        <taxon>Magnoliopsida</taxon>
        <taxon>eudicotyledons</taxon>
        <taxon>Gunneridae</taxon>
        <taxon>Pentapetalae</taxon>
        <taxon>Caryophyllales</taxon>
        <taxon>Caryophyllaceae</taxon>
        <taxon>Caryophylleae</taxon>
        <taxon>Saponaria</taxon>
    </lineage>
</organism>
<keyword evidence="3" id="KW-1185">Reference proteome</keyword>
<sequence>MLLRNIDQSSGLCNGRRLVVTNLGSRVIGATVISGSTIGEKVLIPRISLTPPDTNKFPVKFERRQFPLTVCFAMTINKSQSQSLAHVGLYLPRPVFSHGQLYVTISRVTSKRGLKILICDEDGQTSNCTSNLLVSMIEEV</sequence>
<protein>
    <recommendedName>
        <fullName evidence="1">DNA helicase Pif1-like 2B domain-containing protein</fullName>
    </recommendedName>
</protein>
<reference evidence="2" key="1">
    <citation type="submission" date="2024-03" db="EMBL/GenBank/DDBJ databases">
        <title>WGS assembly of Saponaria officinalis var. Norfolk2.</title>
        <authorList>
            <person name="Jenkins J."/>
            <person name="Shu S."/>
            <person name="Grimwood J."/>
            <person name="Barry K."/>
            <person name="Goodstein D."/>
            <person name="Schmutz J."/>
            <person name="Leebens-Mack J."/>
            <person name="Osbourn A."/>
        </authorList>
    </citation>
    <scope>NUCLEOTIDE SEQUENCE [LARGE SCALE GENOMIC DNA]</scope>
    <source>
        <strain evidence="2">JIC</strain>
    </source>
</reference>
<dbReference type="PANTHER" id="PTHR23274:SF48">
    <property type="entry name" value="ATP-DEPENDENT DNA HELICASE"/>
    <property type="match status" value="1"/>
</dbReference>
<dbReference type="InterPro" id="IPR027417">
    <property type="entry name" value="P-loop_NTPase"/>
</dbReference>
<gene>
    <name evidence="2" type="ORF">RND81_03G002500</name>
</gene>
<comment type="caution">
    <text evidence="2">The sequence shown here is derived from an EMBL/GenBank/DDBJ whole genome shotgun (WGS) entry which is preliminary data.</text>
</comment>
<dbReference type="Pfam" id="PF21530">
    <property type="entry name" value="Pif1_2B_dom"/>
    <property type="match status" value="1"/>
</dbReference>
<dbReference type="InterPro" id="IPR049163">
    <property type="entry name" value="Pif1-like_2B_dom"/>
</dbReference>
<dbReference type="Proteomes" id="UP001443914">
    <property type="component" value="Unassembled WGS sequence"/>
</dbReference>
<evidence type="ECO:0000313" key="2">
    <source>
        <dbReference type="EMBL" id="KAK9739988.1"/>
    </source>
</evidence>
<evidence type="ECO:0000313" key="3">
    <source>
        <dbReference type="Proteomes" id="UP001443914"/>
    </source>
</evidence>
<name>A0AAW1M290_SAPOF</name>